<evidence type="ECO:0000313" key="2">
    <source>
        <dbReference type="Proteomes" id="UP000243468"/>
    </source>
</evidence>
<reference evidence="2" key="1">
    <citation type="submission" date="2016-09" db="EMBL/GenBank/DDBJ databases">
        <authorList>
            <person name="Varghese N."/>
            <person name="Submissions S."/>
        </authorList>
    </citation>
    <scope>NUCLEOTIDE SEQUENCE [LARGE SCALE GENOMIC DNA]</scope>
    <source>
        <strain evidence="2">ANC 4667</strain>
    </source>
</reference>
<dbReference type="AlphaFoldDB" id="A0A1G6N258"/>
<dbReference type="Proteomes" id="UP000243468">
    <property type="component" value="Unassembled WGS sequence"/>
</dbReference>
<evidence type="ECO:0000313" key="1">
    <source>
        <dbReference type="EMBL" id="SDC61900.1"/>
    </source>
</evidence>
<name>A0A1G6N258_9GAMM</name>
<protein>
    <submittedName>
        <fullName evidence="1">Uncharacterized protein</fullName>
    </submittedName>
</protein>
<keyword evidence="2" id="KW-1185">Reference proteome</keyword>
<dbReference type="EMBL" id="FMYO01000009">
    <property type="protein sequence ID" value="SDC61900.1"/>
    <property type="molecule type" value="Genomic_DNA"/>
</dbReference>
<gene>
    <name evidence="1" type="ORF">SAMN05421732_10975</name>
</gene>
<sequence>MHLLMLFMTQLKNVLAIIMIITGIENEHVTGLM</sequence>
<proteinExistence type="predicted"/>
<accession>A0A1G6N258</accession>
<organism evidence="1 2">
    <name type="scientific">Acinetobacter kookii</name>
    <dbReference type="NCBI Taxonomy" id="1226327"/>
    <lineage>
        <taxon>Bacteria</taxon>
        <taxon>Pseudomonadati</taxon>
        <taxon>Pseudomonadota</taxon>
        <taxon>Gammaproteobacteria</taxon>
        <taxon>Moraxellales</taxon>
        <taxon>Moraxellaceae</taxon>
        <taxon>Acinetobacter</taxon>
    </lineage>
</organism>